<keyword evidence="4" id="KW-0479">Metal-binding</keyword>
<evidence type="ECO:0000256" key="6">
    <source>
        <dbReference type="ARBA" id="ARBA00022918"/>
    </source>
</evidence>
<dbReference type="Pfam" id="PF00078">
    <property type="entry name" value="RVT_1"/>
    <property type="match status" value="1"/>
</dbReference>
<dbReference type="EC" id="2.7.7.49" evidence="1"/>
<evidence type="ECO:0000259" key="9">
    <source>
        <dbReference type="Pfam" id="PF00078"/>
    </source>
</evidence>
<keyword evidence="5" id="KW-0460">Magnesium</keyword>
<keyword evidence="2" id="KW-0808">Transferase</keyword>
<dbReference type="AlphaFoldDB" id="A0A7W8C0G7"/>
<proteinExistence type="inferred from homology"/>
<dbReference type="InterPro" id="IPR051083">
    <property type="entry name" value="GrpII_Intron_Splice-Mob/Def"/>
</dbReference>
<comment type="catalytic activity">
    <reaction evidence="8">
        <text>DNA(n) + a 2'-deoxyribonucleoside 5'-triphosphate = DNA(n+1) + diphosphate</text>
        <dbReference type="Rhea" id="RHEA:22508"/>
        <dbReference type="Rhea" id="RHEA-COMP:17339"/>
        <dbReference type="Rhea" id="RHEA-COMP:17340"/>
        <dbReference type="ChEBI" id="CHEBI:33019"/>
        <dbReference type="ChEBI" id="CHEBI:61560"/>
        <dbReference type="ChEBI" id="CHEBI:173112"/>
        <dbReference type="EC" id="2.7.7.49"/>
    </reaction>
</comment>
<dbReference type="PANTHER" id="PTHR34047:SF7">
    <property type="entry name" value="RNA-DIRECTED DNA POLYMERASE"/>
    <property type="match status" value="1"/>
</dbReference>
<accession>A0A7W8C0G7</accession>
<gene>
    <name evidence="10" type="ORF">HNQ38_000260</name>
</gene>
<organism evidence="10 11">
    <name type="scientific">Desulfovibrio intestinalis</name>
    <dbReference type="NCBI Taxonomy" id="58621"/>
    <lineage>
        <taxon>Bacteria</taxon>
        <taxon>Pseudomonadati</taxon>
        <taxon>Thermodesulfobacteriota</taxon>
        <taxon>Desulfovibrionia</taxon>
        <taxon>Desulfovibrionales</taxon>
        <taxon>Desulfovibrionaceae</taxon>
        <taxon>Desulfovibrio</taxon>
    </lineage>
</organism>
<keyword evidence="6" id="KW-0695">RNA-directed DNA polymerase</keyword>
<dbReference type="CDD" id="cd03487">
    <property type="entry name" value="RT_Bac_retron_II"/>
    <property type="match status" value="1"/>
</dbReference>
<evidence type="ECO:0000256" key="4">
    <source>
        <dbReference type="ARBA" id="ARBA00022723"/>
    </source>
</evidence>
<dbReference type="InterPro" id="IPR000477">
    <property type="entry name" value="RT_dom"/>
</dbReference>
<dbReference type="GO" id="GO:0046872">
    <property type="term" value="F:metal ion binding"/>
    <property type="evidence" value="ECO:0007669"/>
    <property type="project" value="UniProtKB-KW"/>
</dbReference>
<evidence type="ECO:0000256" key="1">
    <source>
        <dbReference type="ARBA" id="ARBA00012493"/>
    </source>
</evidence>
<dbReference type="InterPro" id="IPR000123">
    <property type="entry name" value="Reverse_transcriptase_msDNA"/>
</dbReference>
<reference evidence="10 11" key="1">
    <citation type="submission" date="2020-08" db="EMBL/GenBank/DDBJ databases">
        <title>Genomic Encyclopedia of Type Strains, Phase IV (KMG-IV): sequencing the most valuable type-strain genomes for metagenomic binning, comparative biology and taxonomic classification.</title>
        <authorList>
            <person name="Goeker M."/>
        </authorList>
    </citation>
    <scope>NUCLEOTIDE SEQUENCE [LARGE SCALE GENOMIC DNA]</scope>
    <source>
        <strain evidence="10 11">DSM 11275</strain>
    </source>
</reference>
<dbReference type="RefSeq" id="WP_183717474.1">
    <property type="nucleotide sequence ID" value="NZ_JACHGO010000001.1"/>
</dbReference>
<evidence type="ECO:0000256" key="2">
    <source>
        <dbReference type="ARBA" id="ARBA00022679"/>
    </source>
</evidence>
<comment type="caution">
    <text evidence="10">The sequence shown here is derived from an EMBL/GenBank/DDBJ whole genome shotgun (WGS) entry which is preliminary data.</text>
</comment>
<keyword evidence="3" id="KW-0548">Nucleotidyltransferase</keyword>
<dbReference type="GO" id="GO:0003723">
    <property type="term" value="F:RNA binding"/>
    <property type="evidence" value="ECO:0007669"/>
    <property type="project" value="InterPro"/>
</dbReference>
<evidence type="ECO:0000313" key="11">
    <source>
        <dbReference type="Proteomes" id="UP000539075"/>
    </source>
</evidence>
<evidence type="ECO:0000256" key="7">
    <source>
        <dbReference type="ARBA" id="ARBA00034120"/>
    </source>
</evidence>
<sequence length="283" mass="31992">MLNIWKKQHLALRLNISLDTLEMVAGDIDSYCTIKSKTTKKGKIRDVAQTNSLLKFIQRSILDNLLTSIPISLDAHGAVPGHSSKTNAAVHAGNKCVFGIDLKSCFPKIHSSRVRKLFEENLRCSPAVASLITRLTTFDYHLTQGFSTSAALLNMMCLPLDAKIKEFVVPKRLVYSRYIDDITISGDFITENTRGRIRELIMAEGFVLNRKKEFFSRGSLPAIVTGLNVNGDKPKVPRSYKRNLWAAKHNVRRQPMLSTASFEKSMRSIKGKEQYIRYIENEE</sequence>
<dbReference type="PRINTS" id="PR00866">
    <property type="entry name" value="RNADNAPOLMS"/>
</dbReference>
<dbReference type="GO" id="GO:0003964">
    <property type="term" value="F:RNA-directed DNA polymerase activity"/>
    <property type="evidence" value="ECO:0007669"/>
    <property type="project" value="UniProtKB-KW"/>
</dbReference>
<evidence type="ECO:0000256" key="5">
    <source>
        <dbReference type="ARBA" id="ARBA00022842"/>
    </source>
</evidence>
<evidence type="ECO:0000313" key="10">
    <source>
        <dbReference type="EMBL" id="MBB5142197.1"/>
    </source>
</evidence>
<dbReference type="Proteomes" id="UP000539075">
    <property type="component" value="Unassembled WGS sequence"/>
</dbReference>
<feature type="domain" description="Reverse transcriptase" evidence="9">
    <location>
        <begin position="39"/>
        <end position="191"/>
    </location>
</feature>
<evidence type="ECO:0000256" key="3">
    <source>
        <dbReference type="ARBA" id="ARBA00022695"/>
    </source>
</evidence>
<evidence type="ECO:0000256" key="8">
    <source>
        <dbReference type="ARBA" id="ARBA00048173"/>
    </source>
</evidence>
<dbReference type="PANTHER" id="PTHR34047">
    <property type="entry name" value="NUCLEAR INTRON MATURASE 1, MITOCHONDRIAL-RELATED"/>
    <property type="match status" value="1"/>
</dbReference>
<dbReference type="EMBL" id="JACHGO010000001">
    <property type="protein sequence ID" value="MBB5142197.1"/>
    <property type="molecule type" value="Genomic_DNA"/>
</dbReference>
<name>A0A7W8C0G7_9BACT</name>
<keyword evidence="11" id="KW-1185">Reference proteome</keyword>
<protein>
    <recommendedName>
        <fullName evidence="1">RNA-directed DNA polymerase</fullName>
        <ecNumber evidence="1">2.7.7.49</ecNumber>
    </recommendedName>
</protein>
<comment type="similarity">
    <text evidence="7">Belongs to the bacterial reverse transcriptase family.</text>
</comment>